<dbReference type="RefSeq" id="WP_340366706.1">
    <property type="nucleotide sequence ID" value="NZ_JBBKZV010000024.1"/>
</dbReference>
<keyword evidence="5" id="KW-1005">Bacterial flagellum biogenesis</keyword>
<keyword evidence="7" id="KW-1006">Bacterial flagellum protein export</keyword>
<name>A0ABU8W8S0_9BURK</name>
<feature type="domain" description="Flagellar assembly protein FliH/Type III secretion system HrpE" evidence="8">
    <location>
        <begin position="78"/>
        <end position="211"/>
    </location>
</feature>
<evidence type="ECO:0000256" key="7">
    <source>
        <dbReference type="ARBA" id="ARBA00023225"/>
    </source>
</evidence>
<comment type="caution">
    <text evidence="9">The sequence shown here is derived from an EMBL/GenBank/DDBJ whole genome shotgun (WGS) entry which is preliminary data.</text>
</comment>
<evidence type="ECO:0000313" key="9">
    <source>
        <dbReference type="EMBL" id="MEJ8825681.1"/>
    </source>
</evidence>
<protein>
    <recommendedName>
        <fullName evidence="3">Flagellar assembly protein FliH</fullName>
    </recommendedName>
</protein>
<dbReference type="Proteomes" id="UP001363010">
    <property type="component" value="Unassembled WGS sequence"/>
</dbReference>
<keyword evidence="4" id="KW-0813">Transport</keyword>
<evidence type="ECO:0000256" key="1">
    <source>
        <dbReference type="ARBA" id="ARBA00003041"/>
    </source>
</evidence>
<evidence type="ECO:0000256" key="5">
    <source>
        <dbReference type="ARBA" id="ARBA00022795"/>
    </source>
</evidence>
<evidence type="ECO:0000256" key="3">
    <source>
        <dbReference type="ARBA" id="ARBA00016507"/>
    </source>
</evidence>
<evidence type="ECO:0000259" key="8">
    <source>
        <dbReference type="Pfam" id="PF02108"/>
    </source>
</evidence>
<dbReference type="InterPro" id="IPR018035">
    <property type="entry name" value="Flagellar_FliH/T3SS_HrpE"/>
</dbReference>
<reference evidence="9 10" key="1">
    <citation type="submission" date="2024-03" db="EMBL/GenBank/DDBJ databases">
        <title>Novel species of the genus Variovorax.</title>
        <authorList>
            <person name="Liu Q."/>
            <person name="Xin Y.-H."/>
        </authorList>
    </citation>
    <scope>NUCLEOTIDE SEQUENCE [LARGE SCALE GENOMIC DNA]</scope>
    <source>
        <strain evidence="9 10">KACC 18501</strain>
    </source>
</reference>
<dbReference type="InterPro" id="IPR051472">
    <property type="entry name" value="T3SS_Stator/FliH"/>
</dbReference>
<dbReference type="EMBL" id="JBBKZV010000024">
    <property type="protein sequence ID" value="MEJ8825681.1"/>
    <property type="molecule type" value="Genomic_DNA"/>
</dbReference>
<accession>A0ABU8W8S0</accession>
<dbReference type="PANTHER" id="PTHR34982">
    <property type="entry name" value="YOP PROTEINS TRANSLOCATION PROTEIN L"/>
    <property type="match status" value="1"/>
</dbReference>
<gene>
    <name evidence="9" type="ORF">WKW80_27245</name>
</gene>
<dbReference type="Pfam" id="PF02108">
    <property type="entry name" value="FliH"/>
    <property type="match status" value="1"/>
</dbReference>
<comment type="function">
    <text evidence="1">Needed for flagellar regrowth and assembly.</text>
</comment>
<evidence type="ECO:0000313" key="10">
    <source>
        <dbReference type="Proteomes" id="UP001363010"/>
    </source>
</evidence>
<evidence type="ECO:0000256" key="4">
    <source>
        <dbReference type="ARBA" id="ARBA00022448"/>
    </source>
</evidence>
<keyword evidence="6" id="KW-0653">Protein transport</keyword>
<proteinExistence type="inferred from homology"/>
<organism evidence="9 10">
    <name type="scientific">Variovorax humicola</name>
    <dbReference type="NCBI Taxonomy" id="1769758"/>
    <lineage>
        <taxon>Bacteria</taxon>
        <taxon>Pseudomonadati</taxon>
        <taxon>Pseudomonadota</taxon>
        <taxon>Betaproteobacteria</taxon>
        <taxon>Burkholderiales</taxon>
        <taxon>Comamonadaceae</taxon>
        <taxon>Variovorax</taxon>
    </lineage>
</organism>
<evidence type="ECO:0000256" key="2">
    <source>
        <dbReference type="ARBA" id="ARBA00006602"/>
    </source>
</evidence>
<keyword evidence="10" id="KW-1185">Reference proteome</keyword>
<dbReference type="PANTHER" id="PTHR34982:SF1">
    <property type="entry name" value="FLAGELLAR ASSEMBLY PROTEIN FLIH"/>
    <property type="match status" value="1"/>
</dbReference>
<sequence length="229" mass="24017">MRPTTRIIASEDIAHVARWQFGTVGPDTGEPECGISDPQALREAHAQGHGEGFAAGRAQALAEAEAQFAQYRANEGQEAARRLAALLQSAEAGLADAQQSIARGTLEIACALARQVIRHELATDPRALEPVVHEAVALLIADGRSATVRLSPLDFDVLGEALRDQFGGQFGGQYGGQSVNVLPDAAVKPGDCFVDAAGAVVDGSVAMRWSRAVASLGLAMPWEERPDAA</sequence>
<comment type="similarity">
    <text evidence="2">Belongs to the FliH family.</text>
</comment>
<evidence type="ECO:0000256" key="6">
    <source>
        <dbReference type="ARBA" id="ARBA00022927"/>
    </source>
</evidence>